<reference evidence="7 8" key="1">
    <citation type="submission" date="2020-08" db="EMBL/GenBank/DDBJ databases">
        <title>Novel species isolated from subtropical streams in China.</title>
        <authorList>
            <person name="Lu H."/>
        </authorList>
    </citation>
    <scope>NUCLEOTIDE SEQUENCE [LARGE SCALE GENOMIC DNA]</scope>
    <source>
        <strain evidence="7 8">CY18W</strain>
    </source>
</reference>
<dbReference type="RefSeq" id="WP_186950879.1">
    <property type="nucleotide sequence ID" value="NZ_JACOGF010000024.1"/>
</dbReference>
<keyword evidence="8" id="KW-1185">Reference proteome</keyword>
<dbReference type="Proteomes" id="UP000650424">
    <property type="component" value="Unassembled WGS sequence"/>
</dbReference>
<accession>A0ABR6ZYT5</accession>
<dbReference type="PANTHER" id="PTHR36985">
    <property type="entry name" value="TRANSLOCATION AND ASSEMBLY MODULE SUBUNIT TAMB"/>
    <property type="match status" value="1"/>
</dbReference>
<dbReference type="InterPro" id="IPR007452">
    <property type="entry name" value="TamB_C"/>
</dbReference>
<keyword evidence="2" id="KW-0812">Transmembrane</keyword>
<organism evidence="7 8">
    <name type="scientific">Undibacterium hunanense</name>
    <dbReference type="NCBI Taxonomy" id="2762292"/>
    <lineage>
        <taxon>Bacteria</taxon>
        <taxon>Pseudomonadati</taxon>
        <taxon>Pseudomonadota</taxon>
        <taxon>Betaproteobacteria</taxon>
        <taxon>Burkholderiales</taxon>
        <taxon>Oxalobacteraceae</taxon>
        <taxon>Undibacterium</taxon>
    </lineage>
</organism>
<name>A0ABR6ZYT5_9BURK</name>
<keyword evidence="3" id="KW-1133">Transmembrane helix</keyword>
<keyword evidence="4" id="KW-0472">Membrane</keyword>
<comment type="caution">
    <text evidence="7">The sequence shown here is derived from an EMBL/GenBank/DDBJ whole genome shotgun (WGS) entry which is preliminary data.</text>
</comment>
<comment type="subcellular location">
    <subcellularLocation>
        <location evidence="1">Membrane</location>
        <topology evidence="1">Single-pass membrane protein</topology>
    </subcellularLocation>
</comment>
<evidence type="ECO:0000256" key="5">
    <source>
        <dbReference type="SAM" id="MobiDB-lite"/>
    </source>
</evidence>
<dbReference type="EMBL" id="JACOGF010000024">
    <property type="protein sequence ID" value="MBC3921043.1"/>
    <property type="molecule type" value="Genomic_DNA"/>
</dbReference>
<feature type="region of interest" description="Disordered" evidence="5">
    <location>
        <begin position="1319"/>
        <end position="1342"/>
    </location>
</feature>
<evidence type="ECO:0000256" key="1">
    <source>
        <dbReference type="ARBA" id="ARBA00004167"/>
    </source>
</evidence>
<gene>
    <name evidence="7" type="ORF">H8L32_26510</name>
</gene>
<evidence type="ECO:0000259" key="6">
    <source>
        <dbReference type="Pfam" id="PF04357"/>
    </source>
</evidence>
<dbReference type="PANTHER" id="PTHR36985:SF1">
    <property type="entry name" value="TRANSLOCATION AND ASSEMBLY MODULE SUBUNIT TAMB"/>
    <property type="match status" value="1"/>
</dbReference>
<evidence type="ECO:0000256" key="3">
    <source>
        <dbReference type="ARBA" id="ARBA00022989"/>
    </source>
</evidence>
<evidence type="ECO:0000256" key="4">
    <source>
        <dbReference type="ARBA" id="ARBA00023136"/>
    </source>
</evidence>
<evidence type="ECO:0000313" key="8">
    <source>
        <dbReference type="Proteomes" id="UP000650424"/>
    </source>
</evidence>
<proteinExistence type="predicted"/>
<evidence type="ECO:0000256" key="2">
    <source>
        <dbReference type="ARBA" id="ARBA00022692"/>
    </source>
</evidence>
<sequence>MTTPEAKTTVAKTKKNRSVLARLLLVTCLFLLLLAVTLTILLTWASKTESGTRSLLAVTEKISGGSLQFEGIKGAVGDDLAIDKFSYKSKTLVIEANAVSLQWRPAALWRQQVDIPRLQASSLRIASLPGKDPAKLPTDLSLPFTLDAHKLALGHLHIATLSEDGKQRETLVLSALSGSLHFQDRQYRLVAGVTSPWGRAEMQSSLASLRPYKLNGQFSLQGQVQQDIPALALKGSVAGSLQELQLALQAQAAEQNQQNAQLQGQAQASLTPFDAPYLRELNLDIQHFNPAAWQAAAPQADLRLLARLKPVGDKNASRFVLAGDVSASNAQAAAINKQGLPVQSLTARLQLEADRLALQGLAVQLNGNGKLQGDARLSWVNAELAADVQLSLSNVDLAQIDQRLHASQIKGKLSAQTDKDKIIHLQAQLTDTKASLKADGTYHGVTQLFSLDKFDLQAEDAHLQGSGDIAFSGKQAFKLKANLSNFDPARWIATPAGNLQAAISLQGEISPRLNLQISVPQLQGQYAGQVVQSSLDLQWLQDQQVRVRQLDLHWGKNTLTGQGNWGAADDVLKLNLDAPELNHFNPLLSNWQLALNGALKADISLRGKFAEPAGSLDAQAQQLRIKYGSREWTIAQLKSRLNLDNGSKGNFDGDIVASHIGGDLPDFSVSPVATNATQASAPASASVPTPVPTPTPAQVKAQAAADKISELHLQLKGRRDAHTIALESTFPNRQTFGLGANGSMQADAKNAQGWSWNGQLQALSLNGKPDVKMQGSAPLQLSSQSVRLGALSLHSELGSLVLEELEWTPAALKTKGRITDVRVIDIANLVRPQYAVTGNLKLNAQWDLQLRDHAQGEIKIQRQSGDLRFNDPDGTGNSVALGIRDLQLQMRLGGLVAGTDGEDLALTMNAEGARLGSWKVKANTLLSKQDGAWTIAPSAALNGQATAAIPDLQWLGPWINPGLVLKGKLNVDARLMGTVGKPAYRADLAGRELEVAFAAEGLLLPNGSLDAQIEDTHLKVSNLQFSNTITSVPRHALLQGMELVGQKGEFKASGDIDMGKETGSIRAQWQHFPLLQRKDRWLVVSGKADIVEANNIWSLTGKVDTDGAYFKLPKMPPPSLSSDVVVTRKSDKLAVKSNDSEAPKKGLKTRVDVSFDMGPRFVFVGRGLDTGLEGSLRLRSIDGSPLQATGSISTVRGAYEGYGQQLAIERGILNFQGPPANPGLNIRALRRGLAVEAGVEIVGTVAAPQVRLVSEPAVPDAEKLSWLVLGRGADQLAGSDASLLMSAASAIFGGDGSRNVPRDIVQGLGFDEFSIGSSSANNTTRLPGQTVAGSTGNTTTSTDQVVSVGKRLMPGLVLSIERGLADASGGIKLSWQLTRRVSIIGRTGTESAVDVNYTFSFN</sequence>
<dbReference type="Pfam" id="PF04357">
    <property type="entry name" value="TamB"/>
    <property type="match status" value="1"/>
</dbReference>
<protein>
    <submittedName>
        <fullName evidence="7">Translocation/assembly module TamB domain-containing protein</fullName>
    </submittedName>
</protein>
<feature type="domain" description="Translocation and assembly module TamB C-terminal" evidence="6">
    <location>
        <begin position="1045"/>
        <end position="1401"/>
    </location>
</feature>
<evidence type="ECO:0000313" key="7">
    <source>
        <dbReference type="EMBL" id="MBC3921043.1"/>
    </source>
</evidence>